<evidence type="ECO:0000313" key="2">
    <source>
        <dbReference type="Proteomes" id="UP000305401"/>
    </source>
</evidence>
<proteinExistence type="predicted"/>
<dbReference type="Proteomes" id="UP000305401">
    <property type="component" value="Unassembled WGS sequence"/>
</dbReference>
<gene>
    <name evidence="1" type="ORF">E5990_03915</name>
</gene>
<keyword evidence="2" id="KW-1185">Reference proteome</keyword>
<dbReference type="EMBL" id="SSTG01000029">
    <property type="protein sequence ID" value="THG53848.1"/>
    <property type="molecule type" value="Genomic_DNA"/>
</dbReference>
<comment type="caution">
    <text evidence="1">The sequence shown here is derived from an EMBL/GenBank/DDBJ whole genome shotgun (WGS) entry which is preliminary data.</text>
</comment>
<protein>
    <submittedName>
        <fullName evidence="1">Formylglycine-generating enzyme family protein</fullName>
    </submittedName>
</protein>
<organism evidence="1 2">
    <name type="scientific">Muribaculum caecicola</name>
    <dbReference type="NCBI Taxonomy" id="3038144"/>
    <lineage>
        <taxon>Bacteria</taxon>
        <taxon>Pseudomonadati</taxon>
        <taxon>Bacteroidota</taxon>
        <taxon>Bacteroidia</taxon>
        <taxon>Bacteroidales</taxon>
        <taxon>Muribaculaceae</taxon>
        <taxon>Muribaculum</taxon>
    </lineage>
</organism>
<accession>A0AC61S6L5</accession>
<reference evidence="1" key="1">
    <citation type="submission" date="2019-04" db="EMBL/GenBank/DDBJ databases">
        <title>Microbes associate with the intestines of laboratory mice.</title>
        <authorList>
            <person name="Navarre W."/>
            <person name="Wong E."/>
            <person name="Huang K.C."/>
            <person name="Tropini C."/>
            <person name="Ng K."/>
            <person name="Yu B."/>
        </authorList>
    </citation>
    <scope>NUCLEOTIDE SEQUENCE</scope>
    <source>
        <strain evidence="1">NM86_A22</strain>
    </source>
</reference>
<sequence>MFKFKVKSCTACAGLIMAAFISLQSCSDNDDNDPVLPHNIEVAEISAGGSISVTPSSDVKAGETVVLSATVDEKWSFGGWSVTTTGENSTDVEVDDPMAVQASFIMPDSPVKVDAKFYAPGAEYGLTTVKVPAGTRMLGAEPAEPSYYKDEKLHEVTISSDFYMSAYETTNAQFADFLNANKIGEDGKGVWNGTDTELFVYDSSIRDNGKFNFGVNWNDNKWIPVTGLENHPVIYVSWYGAAAYAAWVGGNLPTEAQWEYACRGGQTEQLPFGIGDGTKMVKGMAQFYIYDYYDLALGGRKVDETIEGYVSSTYPVGQFDANGYGLYDMHGNVYEWTLDSYYTYPDTPSVDPVGPLTGAKRVIRGGGWVNSGRELRTAVRWEQRAGSPMEHIGFRVIF</sequence>
<evidence type="ECO:0000313" key="1">
    <source>
        <dbReference type="EMBL" id="THG53848.1"/>
    </source>
</evidence>
<name>A0AC61S6L5_9BACT</name>